<dbReference type="InterPro" id="IPR032710">
    <property type="entry name" value="NTF2-like_dom_sf"/>
</dbReference>
<dbReference type="OrthoDB" id="6657864at2"/>
<dbReference type="AlphaFoldDB" id="A0A7G1P2Y3"/>
<feature type="domain" description="SnoaL-like" evidence="1">
    <location>
        <begin position="14"/>
        <end position="125"/>
    </location>
</feature>
<dbReference type="EMBL" id="AP023440">
    <property type="protein sequence ID" value="BCL28184.1"/>
    <property type="molecule type" value="Genomic_DNA"/>
</dbReference>
<organism evidence="2 3">
    <name type="scientific">Streptomyces aurantiacus</name>
    <dbReference type="NCBI Taxonomy" id="47760"/>
    <lineage>
        <taxon>Bacteria</taxon>
        <taxon>Bacillati</taxon>
        <taxon>Actinomycetota</taxon>
        <taxon>Actinomycetes</taxon>
        <taxon>Kitasatosporales</taxon>
        <taxon>Streptomycetaceae</taxon>
        <taxon>Streptomyces</taxon>
        <taxon>Streptomyces aurantiacus group</taxon>
    </lineage>
</organism>
<gene>
    <name evidence="2" type="ORF">GCM10017557_30430</name>
</gene>
<dbReference type="RefSeq" id="WP_055508954.1">
    <property type="nucleotide sequence ID" value="NZ_AP023440.1"/>
</dbReference>
<name>A0A7G1P2Y3_9ACTN</name>
<sequence length="144" mass="15284">MSPEEIRAGSLAAVTTYFDAFEAGDLVKMTDVLAADVVHTLAMSFDGGVEPGLVLAGRDEVLGFLSGILRQVSRRDLSDRRTTAGEDGNTVFVEAVGDAEIAGSGISYKNVYVFKFECADGQVKRITEYANPVAAHKALNIPLG</sequence>
<evidence type="ECO:0000259" key="1">
    <source>
        <dbReference type="Pfam" id="PF12680"/>
    </source>
</evidence>
<evidence type="ECO:0000313" key="2">
    <source>
        <dbReference type="EMBL" id="BCL28184.1"/>
    </source>
</evidence>
<dbReference type="SUPFAM" id="SSF54427">
    <property type="entry name" value="NTF2-like"/>
    <property type="match status" value="1"/>
</dbReference>
<reference evidence="2 3" key="1">
    <citation type="journal article" date="2014" name="Int. J. Syst. Evol. Microbiol.">
        <title>Complete genome sequence of Corynebacterium casei LMG S-19264T (=DSM 44701T), isolated from a smear-ripened cheese.</title>
        <authorList>
            <consortium name="US DOE Joint Genome Institute (JGI-PGF)"/>
            <person name="Walter F."/>
            <person name="Albersmeier A."/>
            <person name="Kalinowski J."/>
            <person name="Ruckert C."/>
        </authorList>
    </citation>
    <scope>NUCLEOTIDE SEQUENCE [LARGE SCALE GENOMIC DNA]</scope>
    <source>
        <strain evidence="2 3">JCM 4677</strain>
    </source>
</reference>
<dbReference type="InterPro" id="IPR037401">
    <property type="entry name" value="SnoaL-like"/>
</dbReference>
<dbReference type="Proteomes" id="UP000516444">
    <property type="component" value="Chromosome"/>
</dbReference>
<evidence type="ECO:0000313" key="3">
    <source>
        <dbReference type="Proteomes" id="UP000516444"/>
    </source>
</evidence>
<dbReference type="KEGG" id="sgm:GCM10017557_30430"/>
<dbReference type="Pfam" id="PF12680">
    <property type="entry name" value="SnoaL_2"/>
    <property type="match status" value="1"/>
</dbReference>
<dbReference type="Gene3D" id="3.10.450.50">
    <property type="match status" value="1"/>
</dbReference>
<accession>A0A7G1P2Y3</accession>
<keyword evidence="3" id="KW-1185">Reference proteome</keyword>
<protein>
    <recommendedName>
        <fullName evidence="1">SnoaL-like domain-containing protein</fullName>
    </recommendedName>
</protein>
<proteinExistence type="predicted"/>